<dbReference type="Proteomes" id="UP000095746">
    <property type="component" value="Unassembled WGS sequence"/>
</dbReference>
<gene>
    <name evidence="1" type="ORF">ERS852411_02801</name>
</gene>
<protein>
    <submittedName>
        <fullName evidence="1">Uncharacterized protein</fullName>
    </submittedName>
</protein>
<accession>A0A174L4X9</accession>
<evidence type="ECO:0000313" key="1">
    <source>
        <dbReference type="EMBL" id="CUP19183.1"/>
    </source>
</evidence>
<proteinExistence type="predicted"/>
<reference evidence="1 2" key="1">
    <citation type="submission" date="2015-09" db="EMBL/GenBank/DDBJ databases">
        <authorList>
            <consortium name="Pathogen Informatics"/>
        </authorList>
    </citation>
    <scope>NUCLEOTIDE SEQUENCE [LARGE SCALE GENOMIC DNA]</scope>
    <source>
        <strain evidence="1 2">2789STDY5608854</strain>
    </source>
</reference>
<organism evidence="1 2">
    <name type="scientific">Flavonifractor plautii</name>
    <name type="common">Fusobacterium plautii</name>
    <dbReference type="NCBI Taxonomy" id="292800"/>
    <lineage>
        <taxon>Bacteria</taxon>
        <taxon>Bacillati</taxon>
        <taxon>Bacillota</taxon>
        <taxon>Clostridia</taxon>
        <taxon>Eubacteriales</taxon>
        <taxon>Oscillospiraceae</taxon>
        <taxon>Flavonifractor</taxon>
    </lineage>
</organism>
<dbReference type="AlphaFoldDB" id="A0A174L4X9"/>
<sequence>MCASGSDVLMLLTGCGSNSLSNAVLYSGDRGETWERLALPADASGWQTDAVRLLGELPENGIALYGLNPKATGLDGLLVAWDGVLACFPSLSYDTGPQAVPAQLALEDYDGDGADELAAMLCTGTGTGVNVWSLYVFEQDGRALTLGGMLDADDVAAAELGLPAGRYVGSQVYFGTEGDGLRIFLGVTDDRGLNDIGELTGAVRYDGQTLSLNPAELTYQEIA</sequence>
<dbReference type="EMBL" id="CYZT01000280">
    <property type="protein sequence ID" value="CUP19183.1"/>
    <property type="molecule type" value="Genomic_DNA"/>
</dbReference>
<evidence type="ECO:0000313" key="2">
    <source>
        <dbReference type="Proteomes" id="UP000095746"/>
    </source>
</evidence>
<name>A0A174L4X9_FLAPL</name>